<comment type="caution">
    <text evidence="1">The sequence shown here is derived from an EMBL/GenBank/DDBJ whole genome shotgun (WGS) entry which is preliminary data.</text>
</comment>
<evidence type="ECO:0000313" key="1">
    <source>
        <dbReference type="EMBL" id="GLD71518.1"/>
    </source>
</evidence>
<evidence type="ECO:0000313" key="2">
    <source>
        <dbReference type="Proteomes" id="UP001279410"/>
    </source>
</evidence>
<dbReference type="EMBL" id="BRZM01000627">
    <property type="protein sequence ID" value="GLD71518.1"/>
    <property type="molecule type" value="Genomic_DNA"/>
</dbReference>
<protein>
    <submittedName>
        <fullName evidence="1">Transcriptional repressor scratch 1-like protein</fullName>
    </submittedName>
</protein>
<name>A0AAD3NEE9_LATJO</name>
<keyword evidence="2" id="KW-1185">Reference proteome</keyword>
<proteinExistence type="predicted"/>
<reference evidence="1" key="1">
    <citation type="submission" date="2022-08" db="EMBL/GenBank/DDBJ databases">
        <title>Genome sequencing of akame (Lates japonicus).</title>
        <authorList>
            <person name="Hashiguchi Y."/>
            <person name="Takahashi H."/>
        </authorList>
    </citation>
    <scope>NUCLEOTIDE SEQUENCE</scope>
    <source>
        <strain evidence="1">Kochi</strain>
    </source>
</reference>
<dbReference type="Proteomes" id="UP001279410">
    <property type="component" value="Unassembled WGS sequence"/>
</dbReference>
<feature type="non-terminal residue" evidence="1">
    <location>
        <position position="1"/>
    </location>
</feature>
<organism evidence="1 2">
    <name type="scientific">Lates japonicus</name>
    <name type="common">Japanese lates</name>
    <dbReference type="NCBI Taxonomy" id="270547"/>
    <lineage>
        <taxon>Eukaryota</taxon>
        <taxon>Metazoa</taxon>
        <taxon>Chordata</taxon>
        <taxon>Craniata</taxon>
        <taxon>Vertebrata</taxon>
        <taxon>Euteleostomi</taxon>
        <taxon>Actinopterygii</taxon>
        <taxon>Neopterygii</taxon>
        <taxon>Teleostei</taxon>
        <taxon>Neoteleostei</taxon>
        <taxon>Acanthomorphata</taxon>
        <taxon>Carangaria</taxon>
        <taxon>Carangaria incertae sedis</taxon>
        <taxon>Centropomidae</taxon>
        <taxon>Lates</taxon>
    </lineage>
</organism>
<sequence length="65" mass="7385">SHHHAKVFLVKKVKLEISPPGRMENAYRHSDRPRLRLHDKAGYISDYISPVVYDGESDSGIKVPS</sequence>
<accession>A0AAD3NEE9</accession>
<feature type="non-terminal residue" evidence="1">
    <location>
        <position position="65"/>
    </location>
</feature>
<dbReference type="AlphaFoldDB" id="A0AAD3NEE9"/>
<gene>
    <name evidence="1" type="ORF">AKAME5_002284000</name>
</gene>